<dbReference type="InterPro" id="IPR037646">
    <property type="entry name" value="PROSER3"/>
</dbReference>
<feature type="compositionally biased region" description="Basic and acidic residues" evidence="1">
    <location>
        <begin position="421"/>
        <end position="436"/>
    </location>
</feature>
<sequence>MRRAGKYISGMVSTTSLQMPWWKTMDSSLAVFSTLGSPFLEASSSRSHYHPSRAQPLRQKQQQTVLSPSRLQHRNCSILPEEAEPGPSYPHLLPDSNSQEGKPPKSNSTSPFNESWPSTERSSSSLTPEGTKGLPAQQSSEAKTLDAPKLPDSVSDSESVIAKYIERFRYGKPTDRKERLTPSGGSTEFWWLNHLFLPDGENSKKEASLSSDNSQSEVRSSLLSPILTHSPSGEMQAASALDAETVSLQEKAARLLCRSMSPLSSSRPVSSEGLGSTSTSTITKSTTDLPQHALQRLAAHQAKEDDILFQWRLRRKMEEASKAVAVRPPEVWRSPCIQPTCASGKMEREVLKSAAPTHWRSKDQKVLQTSEPQLDVKYTLSLCHPCSCAGILRNGITSGQCIETIPNSNGIMVTGGPECSGEHIVKKSTPREDHIPDYLSTSPPRPAETNEPLDQTTSCHVQGAAPSDQGVCLEPRRRPGLCRVKQSQAKSVPDPRESPRSPTKHSVQHVLAEVVAERLFSPPESPALHRDKPKRSSRTLGPGETIPKNVVTPSHPQLLNMAAQLLEQAEDSDGMEFEDDPLLQVLRGQRESLRHQLRAVDFQITQLESNSFDQGISHH</sequence>
<feature type="compositionally biased region" description="Polar residues" evidence="1">
    <location>
        <begin position="58"/>
        <end position="70"/>
    </location>
</feature>
<keyword evidence="2" id="KW-1185">Reference proteome</keyword>
<dbReference type="Proteomes" id="UP000695026">
    <property type="component" value="Unplaced"/>
</dbReference>
<feature type="compositionally biased region" description="Polar residues" evidence="1">
    <location>
        <begin position="95"/>
        <end position="113"/>
    </location>
</feature>
<dbReference type="OrthoDB" id="10043502at2759"/>
<feature type="region of interest" description="Disordered" evidence="1">
    <location>
        <begin position="421"/>
        <end position="507"/>
    </location>
</feature>
<dbReference type="PANTHER" id="PTHR22045">
    <property type="entry name" value="PROLINE AND SERINE-RICH PROTEIN 3"/>
    <property type="match status" value="1"/>
</dbReference>
<feature type="compositionally biased region" description="Low complexity" evidence="1">
    <location>
        <begin position="114"/>
        <end position="129"/>
    </location>
</feature>
<dbReference type="PANTHER" id="PTHR22045:SF6">
    <property type="entry name" value="PROLINE AND SERINE-RICH PROTEIN 3"/>
    <property type="match status" value="1"/>
</dbReference>
<evidence type="ECO:0000313" key="2">
    <source>
        <dbReference type="Proteomes" id="UP000695026"/>
    </source>
</evidence>
<reference evidence="3" key="1">
    <citation type="submission" date="2025-08" db="UniProtKB">
        <authorList>
            <consortium name="RefSeq"/>
        </authorList>
    </citation>
    <scope>IDENTIFICATION</scope>
    <source>
        <tissue evidence="3">Liver</tissue>
    </source>
</reference>
<evidence type="ECO:0000256" key="1">
    <source>
        <dbReference type="SAM" id="MobiDB-lite"/>
    </source>
</evidence>
<evidence type="ECO:0000313" key="3">
    <source>
        <dbReference type="RefSeq" id="XP_007430618.1"/>
    </source>
</evidence>
<feature type="region of interest" description="Disordered" evidence="1">
    <location>
        <begin position="262"/>
        <end position="287"/>
    </location>
</feature>
<protein>
    <submittedName>
        <fullName evidence="3">Proline and serine-rich protein 3</fullName>
    </submittedName>
</protein>
<accession>A0A9F2W8I8</accession>
<dbReference type="OMA" id="STERHIP"/>
<proteinExistence type="predicted"/>
<organism evidence="2 3">
    <name type="scientific">Python bivittatus</name>
    <name type="common">Burmese python</name>
    <name type="synonym">Python molurus bivittatus</name>
    <dbReference type="NCBI Taxonomy" id="176946"/>
    <lineage>
        <taxon>Eukaryota</taxon>
        <taxon>Metazoa</taxon>
        <taxon>Chordata</taxon>
        <taxon>Craniata</taxon>
        <taxon>Vertebrata</taxon>
        <taxon>Euteleostomi</taxon>
        <taxon>Lepidosauria</taxon>
        <taxon>Squamata</taxon>
        <taxon>Bifurcata</taxon>
        <taxon>Unidentata</taxon>
        <taxon>Episquamata</taxon>
        <taxon>Toxicofera</taxon>
        <taxon>Serpentes</taxon>
        <taxon>Henophidia</taxon>
        <taxon>Pythonidae</taxon>
        <taxon>Python</taxon>
    </lineage>
</organism>
<dbReference type="RefSeq" id="XP_007430618.1">
    <property type="nucleotide sequence ID" value="XM_007430556.3"/>
</dbReference>
<dbReference type="GeneID" id="103057426"/>
<gene>
    <name evidence="3" type="primary">PROSER3</name>
</gene>
<name>A0A9F2W8I8_PYTBI</name>
<dbReference type="AlphaFoldDB" id="A0A9F2W8I8"/>
<dbReference type="KEGG" id="pbi:103057426"/>
<feature type="region of interest" description="Disordered" evidence="1">
    <location>
        <begin position="41"/>
        <end position="156"/>
    </location>
</feature>
<dbReference type="CTD" id="148137"/>
<feature type="region of interest" description="Disordered" evidence="1">
    <location>
        <begin position="521"/>
        <end position="549"/>
    </location>
</feature>